<accession>A0AAV6ZHA6</accession>
<dbReference type="SMART" id="SM00409">
    <property type="entry name" value="IG"/>
    <property type="match status" value="1"/>
</dbReference>
<name>A0AAV6ZHA6_ENGPU</name>
<dbReference type="PANTHER" id="PTHR19367:SF18">
    <property type="entry name" value="T CELL RECEPTOR ALPHA VARIABLE 16"/>
    <property type="match status" value="1"/>
</dbReference>
<sequence>MWSLVSYTVCVSSFITVYHLSHSVLGNVISSETQDVEAKVRESVTLTCSYSTRIITPYLFWYRQYPHQIQYILTRGAKGYKTYKHNNPDLKSEKFQSETSDTTTSLTISSLTASDSALYMCALRDGAR</sequence>
<organism evidence="7 8">
    <name type="scientific">Engystomops pustulosus</name>
    <name type="common">Tungara frog</name>
    <name type="synonym">Physalaemus pustulosus</name>
    <dbReference type="NCBI Taxonomy" id="76066"/>
    <lineage>
        <taxon>Eukaryota</taxon>
        <taxon>Metazoa</taxon>
        <taxon>Chordata</taxon>
        <taxon>Craniata</taxon>
        <taxon>Vertebrata</taxon>
        <taxon>Euteleostomi</taxon>
        <taxon>Amphibia</taxon>
        <taxon>Batrachia</taxon>
        <taxon>Anura</taxon>
        <taxon>Neobatrachia</taxon>
        <taxon>Hyloidea</taxon>
        <taxon>Leptodactylidae</taxon>
        <taxon>Leiuperinae</taxon>
        <taxon>Engystomops</taxon>
    </lineage>
</organism>
<dbReference type="GO" id="GO:0042101">
    <property type="term" value="C:T cell receptor complex"/>
    <property type="evidence" value="ECO:0007669"/>
    <property type="project" value="UniProtKB-KW"/>
</dbReference>
<keyword evidence="1" id="KW-0732">Signal</keyword>
<dbReference type="GO" id="GO:0002250">
    <property type="term" value="P:adaptive immune response"/>
    <property type="evidence" value="ECO:0007669"/>
    <property type="project" value="UniProtKB-KW"/>
</dbReference>
<dbReference type="InterPro" id="IPR007110">
    <property type="entry name" value="Ig-like_dom"/>
</dbReference>
<dbReference type="SMART" id="SM00406">
    <property type="entry name" value="IGv"/>
    <property type="match status" value="1"/>
</dbReference>
<evidence type="ECO:0000256" key="5">
    <source>
        <dbReference type="ARBA" id="ARBA00043266"/>
    </source>
</evidence>
<evidence type="ECO:0000313" key="8">
    <source>
        <dbReference type="Proteomes" id="UP000824782"/>
    </source>
</evidence>
<dbReference type="InterPro" id="IPR013783">
    <property type="entry name" value="Ig-like_fold"/>
</dbReference>
<evidence type="ECO:0000313" key="7">
    <source>
        <dbReference type="EMBL" id="KAG8548426.1"/>
    </source>
</evidence>
<dbReference type="PROSITE" id="PS50835">
    <property type="entry name" value="IG_LIKE"/>
    <property type="match status" value="1"/>
</dbReference>
<keyword evidence="3" id="KW-0675">Receptor</keyword>
<dbReference type="AlphaFoldDB" id="A0AAV6ZHA6"/>
<protein>
    <recommendedName>
        <fullName evidence="6">Ig-like domain-containing protein</fullName>
    </recommendedName>
</protein>
<dbReference type="InterPro" id="IPR051287">
    <property type="entry name" value="TCR_variable_region"/>
</dbReference>
<comment type="caution">
    <text evidence="7">The sequence shown here is derived from an EMBL/GenBank/DDBJ whole genome shotgun (WGS) entry which is preliminary data.</text>
</comment>
<keyword evidence="2" id="KW-1064">Adaptive immunity</keyword>
<dbReference type="Proteomes" id="UP000824782">
    <property type="component" value="Unassembled WGS sequence"/>
</dbReference>
<dbReference type="InterPro" id="IPR036179">
    <property type="entry name" value="Ig-like_dom_sf"/>
</dbReference>
<dbReference type="PANTHER" id="PTHR19367">
    <property type="entry name" value="T-CELL RECEPTOR ALPHA CHAIN V REGION"/>
    <property type="match status" value="1"/>
</dbReference>
<proteinExistence type="predicted"/>
<evidence type="ECO:0000256" key="1">
    <source>
        <dbReference type="ARBA" id="ARBA00022729"/>
    </source>
</evidence>
<keyword evidence="4" id="KW-0393">Immunoglobulin domain</keyword>
<evidence type="ECO:0000259" key="6">
    <source>
        <dbReference type="PROSITE" id="PS50835"/>
    </source>
</evidence>
<gene>
    <name evidence="7" type="ORF">GDO81_025403</name>
</gene>
<dbReference type="InterPro" id="IPR013106">
    <property type="entry name" value="Ig_V-set"/>
</dbReference>
<dbReference type="Pfam" id="PF07686">
    <property type="entry name" value="V-set"/>
    <property type="match status" value="1"/>
</dbReference>
<dbReference type="InterPro" id="IPR003599">
    <property type="entry name" value="Ig_sub"/>
</dbReference>
<keyword evidence="5" id="KW-0391">Immunity</keyword>
<dbReference type="SUPFAM" id="SSF48726">
    <property type="entry name" value="Immunoglobulin"/>
    <property type="match status" value="1"/>
</dbReference>
<evidence type="ECO:0000256" key="3">
    <source>
        <dbReference type="ARBA" id="ARBA00023170"/>
    </source>
</evidence>
<dbReference type="Gene3D" id="2.60.40.10">
    <property type="entry name" value="Immunoglobulins"/>
    <property type="match status" value="1"/>
</dbReference>
<evidence type="ECO:0000256" key="2">
    <source>
        <dbReference type="ARBA" id="ARBA00023130"/>
    </source>
</evidence>
<evidence type="ECO:0000256" key="4">
    <source>
        <dbReference type="ARBA" id="ARBA00023319"/>
    </source>
</evidence>
<keyword evidence="5" id="KW-1279">T cell receptor</keyword>
<keyword evidence="8" id="KW-1185">Reference proteome</keyword>
<feature type="domain" description="Ig-like" evidence="6">
    <location>
        <begin position="26"/>
        <end position="128"/>
    </location>
</feature>
<reference evidence="7" key="1">
    <citation type="thesis" date="2020" institute="ProQuest LLC" country="789 East Eisenhower Parkway, Ann Arbor, MI, USA">
        <title>Comparative Genomics and Chromosome Evolution.</title>
        <authorList>
            <person name="Mudd A.B."/>
        </authorList>
    </citation>
    <scope>NUCLEOTIDE SEQUENCE</scope>
    <source>
        <strain evidence="7">237g6f4</strain>
        <tissue evidence="7">Blood</tissue>
    </source>
</reference>
<dbReference type="EMBL" id="WNYA01000411">
    <property type="protein sequence ID" value="KAG8548426.1"/>
    <property type="molecule type" value="Genomic_DNA"/>
</dbReference>